<organism evidence="5 6">
    <name type="scientific">Desulfurobacterium pacificum</name>
    <dbReference type="NCBI Taxonomy" id="240166"/>
    <lineage>
        <taxon>Bacteria</taxon>
        <taxon>Pseudomonadati</taxon>
        <taxon>Aquificota</taxon>
        <taxon>Aquificia</taxon>
        <taxon>Desulfurobacteriales</taxon>
        <taxon>Desulfurobacteriaceae</taxon>
        <taxon>Desulfurobacterium</taxon>
    </lineage>
</organism>
<dbReference type="InterPro" id="IPR009051">
    <property type="entry name" value="Helical_ferredxn"/>
</dbReference>
<evidence type="ECO:0000313" key="6">
    <source>
        <dbReference type="Proteomes" id="UP001157911"/>
    </source>
</evidence>
<dbReference type="Pfam" id="PF17179">
    <property type="entry name" value="Fer4_22"/>
    <property type="match status" value="1"/>
</dbReference>
<dbReference type="InterPro" id="IPR017896">
    <property type="entry name" value="4Fe4S_Fe-S-bd"/>
</dbReference>
<protein>
    <submittedName>
        <fullName evidence="5">Sulfhydrogenase beta subunit</fullName>
    </submittedName>
</protein>
<keyword evidence="6" id="KW-1185">Reference proteome</keyword>
<reference evidence="5 6" key="1">
    <citation type="submission" date="2017-05" db="EMBL/GenBank/DDBJ databases">
        <authorList>
            <person name="Varghese N."/>
            <person name="Submissions S."/>
        </authorList>
    </citation>
    <scope>NUCLEOTIDE SEQUENCE [LARGE SCALE GENOMIC DNA]</scope>
    <source>
        <strain evidence="5 6">DSM 15522</strain>
    </source>
</reference>
<dbReference type="RefSeq" id="WP_283399615.1">
    <property type="nucleotide sequence ID" value="NZ_FXUB01000001.1"/>
</dbReference>
<evidence type="ECO:0000256" key="1">
    <source>
        <dbReference type="ARBA" id="ARBA00022723"/>
    </source>
</evidence>
<dbReference type="SUPFAM" id="SSF46548">
    <property type="entry name" value="alpha-helical ferredoxin"/>
    <property type="match status" value="1"/>
</dbReference>
<dbReference type="InterPro" id="IPR017900">
    <property type="entry name" value="4Fe4S_Fe_S_CS"/>
</dbReference>
<evidence type="ECO:0000313" key="5">
    <source>
        <dbReference type="EMBL" id="SMP03108.1"/>
    </source>
</evidence>
<comment type="caution">
    <text evidence="5">The sequence shown here is derived from an EMBL/GenBank/DDBJ whole genome shotgun (WGS) entry which is preliminary data.</text>
</comment>
<proteinExistence type="predicted"/>
<keyword evidence="1" id="KW-0479">Metal-binding</keyword>
<gene>
    <name evidence="5" type="ORF">SAMN06265339_0101</name>
</gene>
<keyword evidence="3" id="KW-0411">Iron-sulfur</keyword>
<dbReference type="PANTHER" id="PTHR40447">
    <property type="entry name" value="ANAEROBIC SULFITE REDUCTASE SUBUNIT A"/>
    <property type="match status" value="1"/>
</dbReference>
<evidence type="ECO:0000259" key="4">
    <source>
        <dbReference type="PROSITE" id="PS51379"/>
    </source>
</evidence>
<dbReference type="EMBL" id="FXUB01000001">
    <property type="protein sequence ID" value="SMP03108.1"/>
    <property type="molecule type" value="Genomic_DNA"/>
</dbReference>
<dbReference type="PROSITE" id="PS00198">
    <property type="entry name" value="4FE4S_FER_1"/>
    <property type="match status" value="2"/>
</dbReference>
<feature type="domain" description="4Fe-4S ferredoxin-type" evidence="4">
    <location>
        <begin position="228"/>
        <end position="260"/>
    </location>
</feature>
<name>A0ABY1N956_9BACT</name>
<evidence type="ECO:0000256" key="3">
    <source>
        <dbReference type="ARBA" id="ARBA00023014"/>
    </source>
</evidence>
<dbReference type="PANTHER" id="PTHR40447:SF1">
    <property type="entry name" value="ANAEROBIC SULFITE REDUCTASE SUBUNIT A"/>
    <property type="match status" value="1"/>
</dbReference>
<evidence type="ECO:0000256" key="2">
    <source>
        <dbReference type="ARBA" id="ARBA00023004"/>
    </source>
</evidence>
<dbReference type="Gene3D" id="1.10.1060.10">
    <property type="entry name" value="Alpha-helical ferredoxin"/>
    <property type="match status" value="1"/>
</dbReference>
<feature type="domain" description="4Fe-4S ferredoxin-type" evidence="4">
    <location>
        <begin position="310"/>
        <end position="338"/>
    </location>
</feature>
<sequence>MEFHIDKAKVLPKENLRSFLEGLKELGKLIAPLKKQEKFYFDVVDDVSKVELSYTRTILPPKKFLVPYRRERYTYDTVNLNFIASFKAEPQIIFGIHSCDLHGISILDSVYLKENPDPRYLEIRKKTVLIGISCKPDEYCFCMSTGTAFPDGANWDLFMTDIGDDYFVSIGSPKGDEVILKMKELFREITKEDLDLYKKSTSFKKSLFDFKTLPDLGRISQVIELEYDSPVWEEEAERCLGCGTCTNVCPTCFCYTEVDIPSLDGKTVSRIEFTTSCQYPYYSLVAGGHYFKPSRASRFKHRYYHKFVGYPYQIEKLGCVGCGRCSAECPAKISMVETIKKLRGTADEEELRKVAE</sequence>
<dbReference type="Proteomes" id="UP001157911">
    <property type="component" value="Unassembled WGS sequence"/>
</dbReference>
<keyword evidence="2" id="KW-0408">Iron</keyword>
<accession>A0ABY1N956</accession>
<dbReference type="PROSITE" id="PS51379">
    <property type="entry name" value="4FE4S_FER_2"/>
    <property type="match status" value="2"/>
</dbReference>